<evidence type="ECO:0000313" key="3">
    <source>
        <dbReference type="EMBL" id="KAG0695017.1"/>
    </source>
</evidence>
<dbReference type="PANTHER" id="PTHR21021:SF16">
    <property type="entry name" value="TIP41-LIKE PROTEIN"/>
    <property type="match status" value="1"/>
</dbReference>
<dbReference type="InterPro" id="IPR007303">
    <property type="entry name" value="TIP41-like"/>
</dbReference>
<reference evidence="3" key="1">
    <citation type="submission" date="2020-07" db="EMBL/GenBank/DDBJ databases">
        <title>The High-quality genome of the commercially important snow crab, Chionoecetes opilio.</title>
        <authorList>
            <person name="Jeong J.-H."/>
            <person name="Ryu S."/>
        </authorList>
    </citation>
    <scope>NUCLEOTIDE SEQUENCE</scope>
    <source>
        <strain evidence="3">MADBK_172401_WGS</strain>
        <tissue evidence="3">Digestive gland</tissue>
    </source>
</reference>
<proteinExistence type="inferred from homology"/>
<dbReference type="PANTHER" id="PTHR21021">
    <property type="entry name" value="GAF/PUTATIVE CYTOSKELETAL PROTEIN"/>
    <property type="match status" value="1"/>
</dbReference>
<accession>A0A8J8WAD1</accession>
<dbReference type="InterPro" id="IPR051330">
    <property type="entry name" value="Phosphatase_reg/MetRdx"/>
</dbReference>
<dbReference type="GO" id="GO:0031929">
    <property type="term" value="P:TOR signaling"/>
    <property type="evidence" value="ECO:0007669"/>
    <property type="project" value="TreeGrafter"/>
</dbReference>
<comment type="caution">
    <text evidence="3">The sequence shown here is derived from an EMBL/GenBank/DDBJ whole genome shotgun (WGS) entry which is preliminary data.</text>
</comment>
<evidence type="ECO:0000256" key="2">
    <source>
        <dbReference type="ARBA" id="ARBA00018951"/>
    </source>
</evidence>
<organism evidence="3 4">
    <name type="scientific">Chionoecetes opilio</name>
    <name type="common">Atlantic snow crab</name>
    <name type="synonym">Cancer opilio</name>
    <dbReference type="NCBI Taxonomy" id="41210"/>
    <lineage>
        <taxon>Eukaryota</taxon>
        <taxon>Metazoa</taxon>
        <taxon>Ecdysozoa</taxon>
        <taxon>Arthropoda</taxon>
        <taxon>Crustacea</taxon>
        <taxon>Multicrustacea</taxon>
        <taxon>Malacostraca</taxon>
        <taxon>Eumalacostraca</taxon>
        <taxon>Eucarida</taxon>
        <taxon>Decapoda</taxon>
        <taxon>Pleocyemata</taxon>
        <taxon>Brachyura</taxon>
        <taxon>Eubrachyura</taxon>
        <taxon>Majoidea</taxon>
        <taxon>Majidae</taxon>
        <taxon>Chionoecetes</taxon>
    </lineage>
</organism>
<dbReference type="Pfam" id="PF04176">
    <property type="entry name" value="TIP41"/>
    <property type="match status" value="1"/>
</dbReference>
<keyword evidence="4" id="KW-1185">Reference proteome</keyword>
<comment type="similarity">
    <text evidence="1">Belongs to the TIP41 family.</text>
</comment>
<gene>
    <name evidence="3" type="primary">tiprl</name>
    <name evidence="3" type="ORF">GWK47_027075</name>
</gene>
<evidence type="ECO:0000256" key="1">
    <source>
        <dbReference type="ARBA" id="ARBA00006658"/>
    </source>
</evidence>
<sequence>MSAAGPESHLPPPRVEEFVFHDWTVRVVKSHIMGSQCEATTPCTKETQDDALCNYCRYERELKLPSLPDMVFANNMLQLSHRDGGSITFTAWRPCAASDCEGAQKVVEPYDWTYTTNFRGTLRGGADAEASSERIDLDKLKVREEIKFYSEIYLYEDELDDNGCTRCVAKVRIMPSGIFVVFRHYLRVDQVIVRINDTRLYSPAGAPYFLRESSTREAPIAQLRESNNNNLAEENIVLLVDFSVNKHMTLGAHRHRGGHPSVVTLQGSPFSVFHRRPDLPYRAHKKRRGLSHALLTTKRRLLTRFFITSVSGQALSGHSEVNANMFRSRHINFVCVVGSGFVGSQ</sequence>
<name>A0A8J8WAD1_CHIOP</name>
<protein>
    <recommendedName>
        <fullName evidence="2">TIP41-like protein</fullName>
    </recommendedName>
</protein>
<dbReference type="AlphaFoldDB" id="A0A8J8WAD1"/>
<dbReference type="Proteomes" id="UP000770661">
    <property type="component" value="Unassembled WGS sequence"/>
</dbReference>
<dbReference type="EMBL" id="JACEEZ010026063">
    <property type="protein sequence ID" value="KAG0695017.1"/>
    <property type="molecule type" value="Genomic_DNA"/>
</dbReference>
<dbReference type="GO" id="GO:0005829">
    <property type="term" value="C:cytosol"/>
    <property type="evidence" value="ECO:0007669"/>
    <property type="project" value="TreeGrafter"/>
</dbReference>
<dbReference type="OrthoDB" id="10253878at2759"/>
<evidence type="ECO:0000313" key="4">
    <source>
        <dbReference type="Proteomes" id="UP000770661"/>
    </source>
</evidence>